<dbReference type="InterPro" id="IPR004360">
    <property type="entry name" value="Glyas_Fos-R_dOase_dom"/>
</dbReference>
<comment type="caution">
    <text evidence="2">The sequence shown here is derived from an EMBL/GenBank/DDBJ whole genome shotgun (WGS) entry which is preliminary data.</text>
</comment>
<dbReference type="Gene3D" id="3.10.180.10">
    <property type="entry name" value="2,3-Dihydroxybiphenyl 1,2-Dioxygenase, domain 1"/>
    <property type="match status" value="1"/>
</dbReference>
<dbReference type="Proteomes" id="UP000533269">
    <property type="component" value="Unassembled WGS sequence"/>
</dbReference>
<name>A0A7W4XXB2_KINRA</name>
<evidence type="ECO:0000259" key="1">
    <source>
        <dbReference type="Pfam" id="PF00903"/>
    </source>
</evidence>
<reference evidence="2 3" key="1">
    <citation type="submission" date="2020-08" db="EMBL/GenBank/DDBJ databases">
        <title>The Agave Microbiome: Exploring the role of microbial communities in plant adaptations to desert environments.</title>
        <authorList>
            <person name="Partida-Martinez L.P."/>
        </authorList>
    </citation>
    <scope>NUCLEOTIDE SEQUENCE [LARGE SCALE GENOMIC DNA]</scope>
    <source>
        <strain evidence="2 3">AS2.23</strain>
    </source>
</reference>
<dbReference type="AlphaFoldDB" id="A0A7W4XXB2"/>
<evidence type="ECO:0000313" key="3">
    <source>
        <dbReference type="Proteomes" id="UP000533269"/>
    </source>
</evidence>
<protein>
    <submittedName>
        <fullName evidence="2">PhnB protein</fullName>
    </submittedName>
</protein>
<gene>
    <name evidence="2" type="ORF">FHR75_001827</name>
</gene>
<dbReference type="CDD" id="cd06588">
    <property type="entry name" value="PhnB_like"/>
    <property type="match status" value="1"/>
</dbReference>
<feature type="domain" description="Glyoxalase/fosfomycin resistance/dioxygenase" evidence="1">
    <location>
        <begin position="11"/>
        <end position="131"/>
    </location>
</feature>
<dbReference type="Pfam" id="PF00903">
    <property type="entry name" value="Glyoxalase"/>
    <property type="match status" value="1"/>
</dbReference>
<dbReference type="InterPro" id="IPR029068">
    <property type="entry name" value="Glyas_Bleomycin-R_OHBP_Dase"/>
</dbReference>
<dbReference type="RefSeq" id="WP_183391049.1">
    <property type="nucleotide sequence ID" value="NZ_JACHVY010000001.1"/>
</dbReference>
<dbReference type="SUPFAM" id="SSF54593">
    <property type="entry name" value="Glyoxalase/Bleomycin resistance protein/Dihydroxybiphenyl dioxygenase"/>
    <property type="match status" value="1"/>
</dbReference>
<dbReference type="EMBL" id="JACHVY010000001">
    <property type="protein sequence ID" value="MBB2901039.1"/>
    <property type="molecule type" value="Genomic_DNA"/>
</dbReference>
<accession>A0A7W4XXB2</accession>
<organism evidence="2 3">
    <name type="scientific">Kineococcus radiotolerans</name>
    <dbReference type="NCBI Taxonomy" id="131568"/>
    <lineage>
        <taxon>Bacteria</taxon>
        <taxon>Bacillati</taxon>
        <taxon>Actinomycetota</taxon>
        <taxon>Actinomycetes</taxon>
        <taxon>Kineosporiales</taxon>
        <taxon>Kineosporiaceae</taxon>
        <taxon>Kineococcus</taxon>
    </lineage>
</organism>
<proteinExistence type="predicted"/>
<dbReference type="PANTHER" id="PTHR33990">
    <property type="entry name" value="PROTEIN YJDN-RELATED"/>
    <property type="match status" value="1"/>
</dbReference>
<dbReference type="InterPro" id="IPR028973">
    <property type="entry name" value="PhnB-like"/>
</dbReference>
<reference evidence="2 3" key="2">
    <citation type="submission" date="2020-08" db="EMBL/GenBank/DDBJ databases">
        <authorList>
            <person name="Partida-Martinez L."/>
            <person name="Huntemann M."/>
            <person name="Clum A."/>
            <person name="Wang J."/>
            <person name="Palaniappan K."/>
            <person name="Ritter S."/>
            <person name="Chen I.-M."/>
            <person name="Stamatis D."/>
            <person name="Reddy T."/>
            <person name="O'Malley R."/>
            <person name="Daum C."/>
            <person name="Shapiro N."/>
            <person name="Ivanova N."/>
            <person name="Kyrpides N."/>
            <person name="Woyke T."/>
        </authorList>
    </citation>
    <scope>NUCLEOTIDE SEQUENCE [LARGE SCALE GENOMIC DNA]</scope>
    <source>
        <strain evidence="2 3">AS2.23</strain>
    </source>
</reference>
<dbReference type="PANTHER" id="PTHR33990:SF1">
    <property type="entry name" value="PROTEIN YJDN"/>
    <property type="match status" value="1"/>
</dbReference>
<evidence type="ECO:0000313" key="2">
    <source>
        <dbReference type="EMBL" id="MBB2901039.1"/>
    </source>
</evidence>
<sequence length="138" mass="13918">MAPRLSPYVCLAGTARAALDHYRSVLGGEVTVSTFAEFGGGGGGADPDGVMHGQLDTPDGFTLMVSDAMPGAAASTGGNVALCLSGDDAAHLRACFAGLAKGGEVTTPLEVQVWGDEYGALTDRFGVDWMVNVSAPPA</sequence>